<dbReference type="EMBL" id="JBICBT010000780">
    <property type="protein sequence ID" value="KAL3101448.1"/>
    <property type="molecule type" value="Genomic_DNA"/>
</dbReference>
<comment type="caution">
    <text evidence="2">The sequence shown here is derived from an EMBL/GenBank/DDBJ whole genome shotgun (WGS) entry which is preliminary data.</text>
</comment>
<feature type="region of interest" description="Disordered" evidence="1">
    <location>
        <begin position="1"/>
        <end position="72"/>
    </location>
</feature>
<keyword evidence="3" id="KW-1185">Reference proteome</keyword>
<feature type="compositionally biased region" description="Low complexity" evidence="1">
    <location>
        <begin position="56"/>
        <end position="67"/>
    </location>
</feature>
<sequence>MEEKGRGKKRIERGGRRRRGKGKVPIKRGGKGGGCGWEFGRDRTIVPSMPNTTRKAFPSFSPMSAPSGAPPAPLKPTDEAFLNYWLYNSYSPMYASPRDMAFNRNGSVYSWLLRKSYHSNRSGTYFYRPYSRRHSTSSSSLYTPAK</sequence>
<evidence type="ECO:0000313" key="2">
    <source>
        <dbReference type="EMBL" id="KAL3101448.1"/>
    </source>
</evidence>
<proteinExistence type="predicted"/>
<evidence type="ECO:0000313" key="3">
    <source>
        <dbReference type="Proteomes" id="UP001620626"/>
    </source>
</evidence>
<gene>
    <name evidence="2" type="ORF">niasHT_020767</name>
</gene>
<accession>A0ABD2KET9</accession>
<evidence type="ECO:0000256" key="1">
    <source>
        <dbReference type="SAM" id="MobiDB-lite"/>
    </source>
</evidence>
<protein>
    <submittedName>
        <fullName evidence="2">Uncharacterized protein</fullName>
    </submittedName>
</protein>
<name>A0ABD2KET9_9BILA</name>
<reference evidence="2 3" key="1">
    <citation type="submission" date="2024-10" db="EMBL/GenBank/DDBJ databases">
        <authorList>
            <person name="Kim D."/>
        </authorList>
    </citation>
    <scope>NUCLEOTIDE SEQUENCE [LARGE SCALE GENOMIC DNA]</scope>
    <source>
        <strain evidence="2">BH-2024</strain>
    </source>
</reference>
<organism evidence="2 3">
    <name type="scientific">Heterodera trifolii</name>
    <dbReference type="NCBI Taxonomy" id="157864"/>
    <lineage>
        <taxon>Eukaryota</taxon>
        <taxon>Metazoa</taxon>
        <taxon>Ecdysozoa</taxon>
        <taxon>Nematoda</taxon>
        <taxon>Chromadorea</taxon>
        <taxon>Rhabditida</taxon>
        <taxon>Tylenchina</taxon>
        <taxon>Tylenchomorpha</taxon>
        <taxon>Tylenchoidea</taxon>
        <taxon>Heteroderidae</taxon>
        <taxon>Heteroderinae</taxon>
        <taxon>Heterodera</taxon>
    </lineage>
</organism>
<feature type="compositionally biased region" description="Basic residues" evidence="1">
    <location>
        <begin position="1"/>
        <end position="30"/>
    </location>
</feature>
<dbReference type="AlphaFoldDB" id="A0ABD2KET9"/>
<dbReference type="Proteomes" id="UP001620626">
    <property type="component" value="Unassembled WGS sequence"/>
</dbReference>